<dbReference type="Proteomes" id="UP001488838">
    <property type="component" value="Unassembled WGS sequence"/>
</dbReference>
<proteinExistence type="predicted"/>
<evidence type="ECO:0000256" key="1">
    <source>
        <dbReference type="SAM" id="MobiDB-lite"/>
    </source>
</evidence>
<evidence type="ECO:0000313" key="2">
    <source>
        <dbReference type="EMBL" id="KAK7805086.1"/>
    </source>
</evidence>
<feature type="region of interest" description="Disordered" evidence="1">
    <location>
        <begin position="47"/>
        <end position="72"/>
    </location>
</feature>
<sequence>MLVWGNRVKRPTDKKPLFSAHVALSWVPSPEMDLVLDAGARSLCKLHNKNSREGDSADERIPQHGRSADERIPQHGCSADERIPQHGCSADERIPQHGCSADERIPRHGLSADERIPQHGCSTDERIPQHGYSADERIPQHGPSAGLGWAVSAALRRRPQLRAMPAVHVSDVIFSKGHLNEAILV</sequence>
<reference evidence="2 3" key="1">
    <citation type="journal article" date="2023" name="bioRxiv">
        <title>Conserved and derived expression patterns and positive selection on dental genes reveal complex evolutionary context of ever-growing rodent molars.</title>
        <authorList>
            <person name="Calamari Z.T."/>
            <person name="Song A."/>
            <person name="Cohen E."/>
            <person name="Akter M."/>
            <person name="Roy R.D."/>
            <person name="Hallikas O."/>
            <person name="Christensen M.M."/>
            <person name="Li P."/>
            <person name="Marangoni P."/>
            <person name="Jernvall J."/>
            <person name="Klein O.D."/>
        </authorList>
    </citation>
    <scope>NUCLEOTIDE SEQUENCE [LARGE SCALE GENOMIC DNA]</scope>
    <source>
        <strain evidence="2">V071</strain>
    </source>
</reference>
<evidence type="ECO:0000313" key="3">
    <source>
        <dbReference type="Proteomes" id="UP001488838"/>
    </source>
</evidence>
<name>A0AAW0HSE3_MYOGA</name>
<feature type="compositionally biased region" description="Basic and acidic residues" evidence="1">
    <location>
        <begin position="50"/>
        <end position="72"/>
    </location>
</feature>
<comment type="caution">
    <text evidence="2">The sequence shown here is derived from an EMBL/GenBank/DDBJ whole genome shotgun (WGS) entry which is preliminary data.</text>
</comment>
<dbReference type="EMBL" id="JBBHLL010000353">
    <property type="protein sequence ID" value="KAK7805086.1"/>
    <property type="molecule type" value="Genomic_DNA"/>
</dbReference>
<dbReference type="AlphaFoldDB" id="A0AAW0HSE3"/>
<protein>
    <submittedName>
        <fullName evidence="2">Uncharacterized protein</fullName>
    </submittedName>
</protein>
<accession>A0AAW0HSE3</accession>
<keyword evidence="3" id="KW-1185">Reference proteome</keyword>
<organism evidence="2 3">
    <name type="scientific">Myodes glareolus</name>
    <name type="common">Bank vole</name>
    <name type="synonym">Clethrionomys glareolus</name>
    <dbReference type="NCBI Taxonomy" id="447135"/>
    <lineage>
        <taxon>Eukaryota</taxon>
        <taxon>Metazoa</taxon>
        <taxon>Chordata</taxon>
        <taxon>Craniata</taxon>
        <taxon>Vertebrata</taxon>
        <taxon>Euteleostomi</taxon>
        <taxon>Mammalia</taxon>
        <taxon>Eutheria</taxon>
        <taxon>Euarchontoglires</taxon>
        <taxon>Glires</taxon>
        <taxon>Rodentia</taxon>
        <taxon>Myomorpha</taxon>
        <taxon>Muroidea</taxon>
        <taxon>Cricetidae</taxon>
        <taxon>Arvicolinae</taxon>
        <taxon>Myodes</taxon>
    </lineage>
</organism>
<gene>
    <name evidence="2" type="ORF">U0070_003019</name>
</gene>